<dbReference type="Proteomes" id="UP001147747">
    <property type="component" value="Unassembled WGS sequence"/>
</dbReference>
<dbReference type="EMBL" id="JAPZBU010000005">
    <property type="protein sequence ID" value="KAJ5404471.1"/>
    <property type="molecule type" value="Genomic_DNA"/>
</dbReference>
<evidence type="ECO:0000256" key="5">
    <source>
        <dbReference type="ARBA" id="ARBA00022512"/>
    </source>
</evidence>
<dbReference type="Gene3D" id="3.50.50.60">
    <property type="entry name" value="FAD/NAD(P)-binding domain"/>
    <property type="match status" value="1"/>
</dbReference>
<feature type="binding site" evidence="8">
    <location>
        <begin position="597"/>
        <end position="598"/>
    </location>
    <ligand>
        <name>FAD</name>
        <dbReference type="ChEBI" id="CHEBI:57692"/>
    </ligand>
</feature>
<gene>
    <name evidence="11" type="ORF">N7509_004342</name>
</gene>
<dbReference type="GO" id="GO:0044550">
    <property type="term" value="P:secondary metabolite biosynthetic process"/>
    <property type="evidence" value="ECO:0007669"/>
    <property type="project" value="TreeGrafter"/>
</dbReference>
<evidence type="ECO:0000256" key="2">
    <source>
        <dbReference type="ARBA" id="ARBA00004496"/>
    </source>
</evidence>
<evidence type="ECO:0000256" key="1">
    <source>
        <dbReference type="ARBA" id="ARBA00004191"/>
    </source>
</evidence>
<dbReference type="PANTHER" id="PTHR11552:SF138">
    <property type="entry name" value="DEHYDROGENASE PKFF-RELATED"/>
    <property type="match status" value="1"/>
</dbReference>
<feature type="active site" description="Proton donor" evidence="7">
    <location>
        <position position="552"/>
    </location>
</feature>
<proteinExistence type="inferred from homology"/>
<keyword evidence="12" id="KW-1185">Reference proteome</keyword>
<evidence type="ECO:0000313" key="12">
    <source>
        <dbReference type="Proteomes" id="UP001147747"/>
    </source>
</evidence>
<keyword evidence="9" id="KW-0732">Signal</keyword>
<evidence type="ECO:0000256" key="9">
    <source>
        <dbReference type="SAM" id="SignalP"/>
    </source>
</evidence>
<dbReference type="PIRSF" id="PIRSF000137">
    <property type="entry name" value="Alcohol_oxidase"/>
    <property type="match status" value="1"/>
</dbReference>
<dbReference type="Pfam" id="PF05199">
    <property type="entry name" value="GMC_oxred_C"/>
    <property type="match status" value="1"/>
</dbReference>
<comment type="subcellular location">
    <subcellularLocation>
        <location evidence="2">Cytoplasm</location>
    </subcellularLocation>
    <subcellularLocation>
        <location evidence="1">Secreted</location>
        <location evidence="1">Cell wall</location>
    </subcellularLocation>
</comment>
<keyword evidence="5" id="KW-0134">Cell wall</keyword>
<comment type="similarity">
    <text evidence="3">Belongs to the GMC oxidoreductase family.</text>
</comment>
<dbReference type="InterPro" id="IPR007867">
    <property type="entry name" value="GMC_OxRtase_C"/>
</dbReference>
<evidence type="ECO:0000256" key="6">
    <source>
        <dbReference type="ARBA" id="ARBA00023180"/>
    </source>
</evidence>
<dbReference type="SUPFAM" id="SSF51905">
    <property type="entry name" value="FAD/NAD(P)-binding domain"/>
    <property type="match status" value="1"/>
</dbReference>
<dbReference type="AlphaFoldDB" id="A0A9X0BC85"/>
<name>A0A9X0BC85_9EURO</name>
<dbReference type="SUPFAM" id="SSF54373">
    <property type="entry name" value="FAD-linked reductases, C-terminal domain"/>
    <property type="match status" value="1"/>
</dbReference>
<keyword evidence="8" id="KW-0274">FAD</keyword>
<dbReference type="GO" id="GO:0016614">
    <property type="term" value="F:oxidoreductase activity, acting on CH-OH group of donors"/>
    <property type="evidence" value="ECO:0007669"/>
    <property type="project" value="InterPro"/>
</dbReference>
<evidence type="ECO:0000313" key="11">
    <source>
        <dbReference type="EMBL" id="KAJ5404471.1"/>
    </source>
</evidence>
<keyword evidence="6" id="KW-0325">Glycoprotein</keyword>
<evidence type="ECO:0000256" key="3">
    <source>
        <dbReference type="ARBA" id="ARBA00010790"/>
    </source>
</evidence>
<protein>
    <submittedName>
        <fullName evidence="11">Dehydrogenase patE</fullName>
    </submittedName>
</protein>
<dbReference type="OrthoDB" id="269227at2759"/>
<dbReference type="GO" id="GO:0005737">
    <property type="term" value="C:cytoplasm"/>
    <property type="evidence" value="ECO:0007669"/>
    <property type="project" value="UniProtKB-SubCell"/>
</dbReference>
<feature type="binding site" evidence="8">
    <location>
        <position position="134"/>
    </location>
    <ligand>
        <name>FAD</name>
        <dbReference type="ChEBI" id="CHEBI:57692"/>
    </ligand>
</feature>
<keyword evidence="5" id="KW-0964">Secreted</keyword>
<dbReference type="Gene3D" id="3.30.560.10">
    <property type="entry name" value="Glucose Oxidase, domain 3"/>
    <property type="match status" value="1"/>
</dbReference>
<dbReference type="Pfam" id="PF00732">
    <property type="entry name" value="GMC_oxred_N"/>
    <property type="match status" value="1"/>
</dbReference>
<dbReference type="InterPro" id="IPR036188">
    <property type="entry name" value="FAD/NAD-bd_sf"/>
</dbReference>
<dbReference type="GO" id="GO:0050660">
    <property type="term" value="F:flavin adenine dinucleotide binding"/>
    <property type="evidence" value="ECO:0007669"/>
    <property type="project" value="InterPro"/>
</dbReference>
<dbReference type="RefSeq" id="XP_056491713.1">
    <property type="nucleotide sequence ID" value="XM_056628979.1"/>
</dbReference>
<evidence type="ECO:0000256" key="7">
    <source>
        <dbReference type="PIRSR" id="PIRSR000137-1"/>
    </source>
</evidence>
<feature type="domain" description="Glucose-methanol-choline oxidoreductase N-terminal" evidence="10">
    <location>
        <begin position="315"/>
        <end position="329"/>
    </location>
</feature>
<organism evidence="11 12">
    <name type="scientific">Penicillium cosmopolitanum</name>
    <dbReference type="NCBI Taxonomy" id="1131564"/>
    <lineage>
        <taxon>Eukaryota</taxon>
        <taxon>Fungi</taxon>
        <taxon>Dikarya</taxon>
        <taxon>Ascomycota</taxon>
        <taxon>Pezizomycotina</taxon>
        <taxon>Eurotiomycetes</taxon>
        <taxon>Eurotiomycetidae</taxon>
        <taxon>Eurotiales</taxon>
        <taxon>Aspergillaceae</taxon>
        <taxon>Penicillium</taxon>
    </lineage>
</organism>
<keyword evidence="4" id="KW-0963">Cytoplasm</keyword>
<evidence type="ECO:0000256" key="8">
    <source>
        <dbReference type="PIRSR" id="PIRSR000137-2"/>
    </source>
</evidence>
<dbReference type="PROSITE" id="PS00624">
    <property type="entry name" value="GMC_OXRED_2"/>
    <property type="match status" value="1"/>
</dbReference>
<evidence type="ECO:0000259" key="10">
    <source>
        <dbReference type="PROSITE" id="PS00624"/>
    </source>
</evidence>
<reference evidence="11" key="1">
    <citation type="submission" date="2022-12" db="EMBL/GenBank/DDBJ databases">
        <authorList>
            <person name="Petersen C."/>
        </authorList>
    </citation>
    <scope>NUCLEOTIDE SEQUENCE</scope>
    <source>
        <strain evidence="11">IBT 29677</strain>
    </source>
</reference>
<keyword evidence="8" id="KW-0285">Flavoprotein</keyword>
<reference evidence="11" key="2">
    <citation type="journal article" date="2023" name="IMA Fungus">
        <title>Comparative genomic study of the Penicillium genus elucidates a diverse pangenome and 15 lateral gene transfer events.</title>
        <authorList>
            <person name="Petersen C."/>
            <person name="Sorensen T."/>
            <person name="Nielsen M.R."/>
            <person name="Sondergaard T.E."/>
            <person name="Sorensen J.L."/>
            <person name="Fitzpatrick D.A."/>
            <person name="Frisvad J.C."/>
            <person name="Nielsen K.L."/>
        </authorList>
    </citation>
    <scope>NUCLEOTIDE SEQUENCE</scope>
    <source>
        <strain evidence="11">IBT 29677</strain>
    </source>
</reference>
<dbReference type="GeneID" id="81367959"/>
<dbReference type="InterPro" id="IPR000172">
    <property type="entry name" value="GMC_OxRdtase_N"/>
</dbReference>
<accession>A0A9X0BC85</accession>
<feature type="binding site" evidence="8">
    <location>
        <position position="129"/>
    </location>
    <ligand>
        <name>FAD</name>
        <dbReference type="ChEBI" id="CHEBI:57692"/>
    </ligand>
</feature>
<comment type="cofactor">
    <cofactor evidence="8">
        <name>FAD</name>
        <dbReference type="ChEBI" id="CHEBI:57692"/>
    </cofactor>
</comment>
<sequence length="617" mass="68893">MIFAVLIRLATFLVFAGLLGLTQSPNESRYRSSFRTWPPWDSTFDYVVVGGGTAGITIGSRLAQKGFTVALLEAGDYYESTHPTSRVPGLPPLASVPIPKRQPTLIGNSSQSECRVQAVVTFIMPEGNVWEDRTSAINYMIYHRPPRGAMDKWAEAVNDPSYRFDNVLPFYQKTARFTEPDPRSGNANTPYNKSAFWESGSPLHVSFPRYAMPFSRWVNKGLTAMGIPEAEDFNSGTLMGHQFTMMTIRPYDQTRSSSEAAFLLYDNHVEKMTIYQNTLAKRILFDEHRRAIGVRASQWWDFTVKARKEVIISAGAFQSPQLLMVSGIGPARTLQEHGIPVIANIPGVGQNMWDHVFFGPSYQVKVSTFSMLAQSTFWFAEQLASYGIFHNGMLTNPSTDYLAFEKIPSLWRAGLSVEAERDLSWFPDDWPEVEYLAASAFVGNFSDPYNQQPEWPNQYGTIIGSLTAPTSRGNVTIRSASMTDLPVINPNWLGTEADQQLAISAYRRVRNTFQHPAMKEVLVGQEYFPGMKHQSDAELLGIIRKTAMTIFHASCTCKMGTPDDPSAVVDNRARVIGFPNLRVVDASAFPILPPGHPQSTVYMLAEKIADDIINNSQ</sequence>
<feature type="active site" description="Proton acceptor" evidence="7">
    <location>
        <position position="596"/>
    </location>
</feature>
<comment type="caution">
    <text evidence="11">The sequence shown here is derived from an EMBL/GenBank/DDBJ whole genome shotgun (WGS) entry which is preliminary data.</text>
</comment>
<dbReference type="InterPro" id="IPR012132">
    <property type="entry name" value="GMC_OxRdtase"/>
</dbReference>
<dbReference type="PANTHER" id="PTHR11552">
    <property type="entry name" value="GLUCOSE-METHANOL-CHOLINE GMC OXIDOREDUCTASE"/>
    <property type="match status" value="1"/>
</dbReference>
<feature type="signal peptide" evidence="9">
    <location>
        <begin position="1"/>
        <end position="24"/>
    </location>
</feature>
<evidence type="ECO:0000256" key="4">
    <source>
        <dbReference type="ARBA" id="ARBA00022490"/>
    </source>
</evidence>
<feature type="chain" id="PRO_5040881870" evidence="9">
    <location>
        <begin position="25"/>
        <end position="617"/>
    </location>
</feature>